<protein>
    <submittedName>
        <fullName evidence="2">DUF3617 family protein</fullName>
    </submittedName>
</protein>
<dbReference type="PROSITE" id="PS51257">
    <property type="entry name" value="PROKAR_LIPOPROTEIN"/>
    <property type="match status" value="1"/>
</dbReference>
<dbReference type="AlphaFoldDB" id="A0A7V5XHN4"/>
<gene>
    <name evidence="2" type="ORF">ENM15_07395</name>
</gene>
<keyword evidence="1" id="KW-0732">Signal</keyword>
<organism evidence="2">
    <name type="scientific">Thermodesulfobacterium geofontis</name>
    <dbReference type="NCBI Taxonomy" id="1295609"/>
    <lineage>
        <taxon>Bacteria</taxon>
        <taxon>Pseudomonadati</taxon>
        <taxon>Thermodesulfobacteriota</taxon>
        <taxon>Thermodesulfobacteria</taxon>
        <taxon>Thermodesulfobacteriales</taxon>
        <taxon>Thermodesulfobacteriaceae</taxon>
        <taxon>Thermodesulfobacterium</taxon>
    </lineage>
</organism>
<feature type="chain" id="PRO_5030935169" evidence="1">
    <location>
        <begin position="19"/>
        <end position="138"/>
    </location>
</feature>
<comment type="caution">
    <text evidence="2">The sequence shown here is derived from an EMBL/GenBank/DDBJ whole genome shotgun (WGS) entry which is preliminary data.</text>
</comment>
<dbReference type="EMBL" id="DRWR01000121">
    <property type="protein sequence ID" value="HHQ16619.1"/>
    <property type="molecule type" value="Genomic_DNA"/>
</dbReference>
<proteinExistence type="predicted"/>
<feature type="signal peptide" evidence="1">
    <location>
        <begin position="1"/>
        <end position="18"/>
    </location>
</feature>
<accession>A0A7V5XHN4</accession>
<dbReference type="InterPro" id="IPR022061">
    <property type="entry name" value="DUF3617"/>
</dbReference>
<evidence type="ECO:0000256" key="1">
    <source>
        <dbReference type="SAM" id="SignalP"/>
    </source>
</evidence>
<evidence type="ECO:0000313" key="2">
    <source>
        <dbReference type="EMBL" id="HHQ16619.1"/>
    </source>
</evidence>
<dbReference type="Pfam" id="PF12276">
    <property type="entry name" value="DUF3617"/>
    <property type="match status" value="1"/>
</dbReference>
<sequence length="138" mass="15598">MYKKILLLLILVSLFFFACKSKPSGPNMKEGKWEIIVKTETTGKMSFQMPPQIFTQCITKDKAIPQKVEPDQDCKITKSTIIGDAVSWTVECKTPEGPVISEGTITYKGEYFDGVVKMKHFGMDITQYMNGKWIGDCK</sequence>
<reference evidence="2" key="1">
    <citation type="journal article" date="2020" name="mSystems">
        <title>Genome- and Community-Level Interaction Insights into Carbon Utilization and Element Cycling Functions of Hydrothermarchaeota in Hydrothermal Sediment.</title>
        <authorList>
            <person name="Zhou Z."/>
            <person name="Liu Y."/>
            <person name="Xu W."/>
            <person name="Pan J."/>
            <person name="Luo Z.H."/>
            <person name="Li M."/>
        </authorList>
    </citation>
    <scope>NUCLEOTIDE SEQUENCE [LARGE SCALE GENOMIC DNA]</scope>
    <source>
        <strain evidence="2">SpSt-106</strain>
    </source>
</reference>
<name>A0A7V5XHN4_9BACT</name>